<keyword evidence="6 11" id="KW-0067">ATP-binding</keyword>
<accession>A0A9E2NL04</accession>
<evidence type="ECO:0000256" key="9">
    <source>
        <dbReference type="ARBA" id="ARBA00023136"/>
    </source>
</evidence>
<evidence type="ECO:0000256" key="1">
    <source>
        <dbReference type="ARBA" id="ARBA00004202"/>
    </source>
</evidence>
<dbReference type="GO" id="GO:0005886">
    <property type="term" value="C:plasma membrane"/>
    <property type="evidence" value="ECO:0007669"/>
    <property type="project" value="UniProtKB-SubCell"/>
</dbReference>
<evidence type="ECO:0000313" key="11">
    <source>
        <dbReference type="EMBL" id="MBU3803884.1"/>
    </source>
</evidence>
<evidence type="ECO:0000256" key="2">
    <source>
        <dbReference type="ARBA" id="ARBA00022448"/>
    </source>
</evidence>
<dbReference type="Pfam" id="PF00005">
    <property type="entry name" value="ABC_tran"/>
    <property type="match status" value="1"/>
</dbReference>
<evidence type="ECO:0000256" key="8">
    <source>
        <dbReference type="ARBA" id="ARBA00023065"/>
    </source>
</evidence>
<keyword evidence="3" id="KW-1003">Cell membrane</keyword>
<keyword evidence="9" id="KW-0472">Membrane</keyword>
<evidence type="ECO:0000256" key="4">
    <source>
        <dbReference type="ARBA" id="ARBA00022496"/>
    </source>
</evidence>
<evidence type="ECO:0000313" key="12">
    <source>
        <dbReference type="Proteomes" id="UP000824229"/>
    </source>
</evidence>
<evidence type="ECO:0000256" key="6">
    <source>
        <dbReference type="ARBA" id="ARBA00022840"/>
    </source>
</evidence>
<comment type="subcellular location">
    <subcellularLocation>
        <location evidence="1">Cell membrane</location>
        <topology evidence="1">Peripheral membrane protein</topology>
    </subcellularLocation>
</comment>
<dbReference type="GO" id="GO:0016887">
    <property type="term" value="F:ATP hydrolysis activity"/>
    <property type="evidence" value="ECO:0007669"/>
    <property type="project" value="InterPro"/>
</dbReference>
<dbReference type="CDD" id="cd03214">
    <property type="entry name" value="ABC_Iron-Siderophores_B12_Hemin"/>
    <property type="match status" value="1"/>
</dbReference>
<keyword evidence="5" id="KW-0547">Nucleotide-binding</keyword>
<gene>
    <name evidence="11" type="ORF">H9872_03910</name>
</gene>
<dbReference type="SUPFAM" id="SSF52540">
    <property type="entry name" value="P-loop containing nucleoside triphosphate hydrolases"/>
    <property type="match status" value="1"/>
</dbReference>
<dbReference type="InterPro" id="IPR051535">
    <property type="entry name" value="Siderophore_ABC-ATPase"/>
</dbReference>
<dbReference type="AlphaFoldDB" id="A0A9E2NL04"/>
<dbReference type="InterPro" id="IPR017871">
    <property type="entry name" value="ABC_transporter-like_CS"/>
</dbReference>
<dbReference type="FunFam" id="3.40.50.300:FF:000134">
    <property type="entry name" value="Iron-enterobactin ABC transporter ATP-binding protein"/>
    <property type="match status" value="1"/>
</dbReference>
<evidence type="ECO:0000256" key="7">
    <source>
        <dbReference type="ARBA" id="ARBA00023004"/>
    </source>
</evidence>
<dbReference type="GO" id="GO:0006826">
    <property type="term" value="P:iron ion transport"/>
    <property type="evidence" value="ECO:0007669"/>
    <property type="project" value="UniProtKB-KW"/>
</dbReference>
<name>A0A9E2NL04_9FIRM</name>
<dbReference type="InterPro" id="IPR027417">
    <property type="entry name" value="P-loop_NTPase"/>
</dbReference>
<keyword evidence="7" id="KW-0408">Iron</keyword>
<dbReference type="Gene3D" id="3.40.50.300">
    <property type="entry name" value="P-loop containing nucleotide triphosphate hydrolases"/>
    <property type="match status" value="1"/>
</dbReference>
<evidence type="ECO:0000259" key="10">
    <source>
        <dbReference type="PROSITE" id="PS50893"/>
    </source>
</evidence>
<dbReference type="InterPro" id="IPR003593">
    <property type="entry name" value="AAA+_ATPase"/>
</dbReference>
<keyword evidence="8" id="KW-0406">Ion transport</keyword>
<feature type="domain" description="ABC transporter" evidence="10">
    <location>
        <begin position="1"/>
        <end position="180"/>
    </location>
</feature>
<keyword evidence="4" id="KW-0410">Iron transport</keyword>
<organism evidence="11 12">
    <name type="scientific">Candidatus Cellulosilyticum pullistercoris</name>
    <dbReference type="NCBI Taxonomy" id="2838521"/>
    <lineage>
        <taxon>Bacteria</taxon>
        <taxon>Bacillati</taxon>
        <taxon>Bacillota</taxon>
        <taxon>Clostridia</taxon>
        <taxon>Lachnospirales</taxon>
        <taxon>Cellulosilyticaceae</taxon>
        <taxon>Cellulosilyticum</taxon>
    </lineage>
</organism>
<dbReference type="PROSITE" id="PS50893">
    <property type="entry name" value="ABC_TRANSPORTER_2"/>
    <property type="match status" value="1"/>
</dbReference>
<dbReference type="Proteomes" id="UP000824229">
    <property type="component" value="Unassembled WGS sequence"/>
</dbReference>
<comment type="caution">
    <text evidence="11">The sequence shown here is derived from an EMBL/GenBank/DDBJ whole genome shotgun (WGS) entry which is preliminary data.</text>
</comment>
<dbReference type="PANTHER" id="PTHR42771">
    <property type="entry name" value="IRON(3+)-HYDROXAMATE IMPORT ATP-BINDING PROTEIN FHUC"/>
    <property type="match status" value="1"/>
</dbReference>
<dbReference type="InterPro" id="IPR003439">
    <property type="entry name" value="ABC_transporter-like_ATP-bd"/>
</dbReference>
<evidence type="ECO:0000256" key="3">
    <source>
        <dbReference type="ARBA" id="ARBA00022475"/>
    </source>
</evidence>
<dbReference type="EMBL" id="JAHLFQ010000079">
    <property type="protein sequence ID" value="MBU3803884.1"/>
    <property type="molecule type" value="Genomic_DNA"/>
</dbReference>
<dbReference type="SMART" id="SM00382">
    <property type="entry name" value="AAA"/>
    <property type="match status" value="1"/>
</dbReference>
<dbReference type="PANTHER" id="PTHR42771:SF10">
    <property type="entry name" value="FERRICHROME TRANSPORT ATP-BINDING PROTEIN FHUC"/>
    <property type="match status" value="1"/>
</dbReference>
<reference evidence="11" key="1">
    <citation type="journal article" date="2021" name="PeerJ">
        <title>Extensive microbial diversity within the chicken gut microbiome revealed by metagenomics and culture.</title>
        <authorList>
            <person name="Gilroy R."/>
            <person name="Ravi A."/>
            <person name="Getino M."/>
            <person name="Pursley I."/>
            <person name="Horton D.L."/>
            <person name="Alikhan N.F."/>
            <person name="Baker D."/>
            <person name="Gharbi K."/>
            <person name="Hall N."/>
            <person name="Watson M."/>
            <person name="Adriaenssens E.M."/>
            <person name="Foster-Nyarko E."/>
            <person name="Jarju S."/>
            <person name="Secka A."/>
            <person name="Antonio M."/>
            <person name="Oren A."/>
            <person name="Chaudhuri R.R."/>
            <person name="La Ragione R."/>
            <person name="Hildebrand F."/>
            <person name="Pallen M.J."/>
        </authorList>
    </citation>
    <scope>NUCLEOTIDE SEQUENCE</scope>
    <source>
        <strain evidence="11">B5-657</strain>
    </source>
</reference>
<dbReference type="PROSITE" id="PS00211">
    <property type="entry name" value="ABC_TRANSPORTER_1"/>
    <property type="match status" value="1"/>
</dbReference>
<keyword evidence="2" id="KW-0813">Transport</keyword>
<reference evidence="11" key="2">
    <citation type="submission" date="2021-04" db="EMBL/GenBank/DDBJ databases">
        <authorList>
            <person name="Gilroy R."/>
        </authorList>
    </citation>
    <scope>NUCLEOTIDE SEQUENCE</scope>
    <source>
        <strain evidence="11">B5-657</strain>
    </source>
</reference>
<evidence type="ECO:0000256" key="5">
    <source>
        <dbReference type="ARBA" id="ARBA00022741"/>
    </source>
</evidence>
<protein>
    <submittedName>
        <fullName evidence="11">ABC transporter ATP-binding protein</fullName>
    </submittedName>
</protein>
<dbReference type="GO" id="GO:0005524">
    <property type="term" value="F:ATP binding"/>
    <property type="evidence" value="ECO:0007669"/>
    <property type="project" value="UniProtKB-KW"/>
</dbReference>
<proteinExistence type="predicted"/>
<feature type="non-terminal residue" evidence="11">
    <location>
        <position position="180"/>
    </location>
</feature>
<sequence length="180" mass="20626">MEARNLYFSYDEQPFIEGLEIKLQEGKITTILGPNGSGKSTLLNLFANQYTPQSGSIYLGQRDIREMKGKEIAQKLAVVYQQNLAPSDLTVEKLVGYGRMPHKKLWQSIEESDEEIIDWALTVTNLTELRHKKLISLSGGERQRAWIAMALAQKTKILFLDEPTTYLDIYYQLEILELVK</sequence>